<gene>
    <name evidence="2" type="ORF">CDV25_04470</name>
</gene>
<name>A0A2U8FH04_9HELI</name>
<organism evidence="2 3">
    <name type="scientific">Helicobacter apodemus</name>
    <dbReference type="NCBI Taxonomy" id="135569"/>
    <lineage>
        <taxon>Bacteria</taxon>
        <taxon>Pseudomonadati</taxon>
        <taxon>Campylobacterota</taxon>
        <taxon>Epsilonproteobacteria</taxon>
        <taxon>Campylobacterales</taxon>
        <taxon>Helicobacteraceae</taxon>
        <taxon>Helicobacter</taxon>
    </lineage>
</organism>
<dbReference type="Proteomes" id="UP000244890">
    <property type="component" value="Chromosome"/>
</dbReference>
<dbReference type="Gene3D" id="3.30.870.10">
    <property type="entry name" value="Endonuclease Chain A"/>
    <property type="match status" value="1"/>
</dbReference>
<evidence type="ECO:0000259" key="1">
    <source>
        <dbReference type="Pfam" id="PF13091"/>
    </source>
</evidence>
<reference evidence="2 3" key="1">
    <citation type="submission" date="2017-06" db="EMBL/GenBank/DDBJ databases">
        <title>Complete genome of Helicobacter apodemus.</title>
        <authorList>
            <person name="Cho S."/>
        </authorList>
    </citation>
    <scope>NUCLEOTIDE SEQUENCE [LARGE SCALE GENOMIC DNA]</scope>
    <source>
        <strain evidence="3">SNUVETPUB-15-01</strain>
    </source>
</reference>
<evidence type="ECO:0000313" key="3">
    <source>
        <dbReference type="Proteomes" id="UP000244890"/>
    </source>
</evidence>
<dbReference type="OrthoDB" id="6181299at2"/>
<dbReference type="EMBL" id="CP021886">
    <property type="protein sequence ID" value="AWI35067.1"/>
    <property type="molecule type" value="Genomic_DNA"/>
</dbReference>
<dbReference type="SUPFAM" id="SSF56024">
    <property type="entry name" value="Phospholipase D/nuclease"/>
    <property type="match status" value="1"/>
</dbReference>
<dbReference type="Pfam" id="PF13091">
    <property type="entry name" value="PLDc_2"/>
    <property type="match status" value="1"/>
</dbReference>
<dbReference type="AlphaFoldDB" id="A0A2U8FH04"/>
<accession>A0A2U8FH04</accession>
<feature type="domain" description="Phospholipase D-like" evidence="1">
    <location>
        <begin position="75"/>
        <end position="175"/>
    </location>
</feature>
<dbReference type="CDD" id="cd09133">
    <property type="entry name" value="PLDc_unchar5"/>
    <property type="match status" value="1"/>
</dbReference>
<protein>
    <recommendedName>
        <fullName evidence="1">Phospholipase D-like domain-containing protein</fullName>
    </recommendedName>
</protein>
<evidence type="ECO:0000313" key="2">
    <source>
        <dbReference type="EMBL" id="AWI35067.1"/>
    </source>
</evidence>
<sequence>MALNERIEIDKDATKLLDKLIDASNFNPSENQTYQDNKQKFEEFTPEVIEEQLNIDLSEGKTLETQEHKKYLKYILANAKEAVYIQSPWIRANILEIYQSDIESALKRGVKVQIKYGLKPRNRFDKIGIDKVSKNITTQWSNNYPKLFMFKSDNSYSKILICDREFMIIGSFNWLSFGGESQNGEKPRDETSSINKNKDSIAKEIAKFN</sequence>
<dbReference type="InterPro" id="IPR025202">
    <property type="entry name" value="PLD-like_dom"/>
</dbReference>
<dbReference type="KEGG" id="had:CDV25_04470"/>
<proteinExistence type="predicted"/>